<dbReference type="SUPFAM" id="SSF53448">
    <property type="entry name" value="Nucleotide-diphospho-sugar transferases"/>
    <property type="match status" value="1"/>
</dbReference>
<keyword evidence="9" id="KW-0472">Membrane</keyword>
<protein>
    <submittedName>
        <fullName evidence="13">Beta-1</fullName>
    </submittedName>
</protein>
<dbReference type="PANTHER" id="PTHR19300:SF57">
    <property type="entry name" value="BETA-1,4-N-ACETYLGALACTOSAMINYLTRANSFERASE"/>
    <property type="match status" value="1"/>
</dbReference>
<dbReference type="GO" id="GO:0005794">
    <property type="term" value="C:Golgi apparatus"/>
    <property type="evidence" value="ECO:0007669"/>
    <property type="project" value="TreeGrafter"/>
</dbReference>
<keyword evidence="14" id="KW-1185">Reference proteome</keyword>
<keyword evidence="8" id="KW-1133">Transmembrane helix</keyword>
<evidence type="ECO:0000256" key="5">
    <source>
        <dbReference type="ARBA" id="ARBA00022679"/>
    </source>
</evidence>
<dbReference type="InterPro" id="IPR003859">
    <property type="entry name" value="Galactosyl_T"/>
</dbReference>
<dbReference type="PRINTS" id="PR02050">
    <property type="entry name" value="B14GALTRFASE"/>
</dbReference>
<feature type="domain" description="Galactosyltransferase C-terminal" evidence="11">
    <location>
        <begin position="122"/>
        <end position="197"/>
    </location>
</feature>
<dbReference type="Pfam" id="PF02709">
    <property type="entry name" value="Glyco_transf_7C"/>
    <property type="match status" value="1"/>
</dbReference>
<gene>
    <name evidence="13" type="ORF">P5673_029938</name>
</gene>
<evidence type="ECO:0000256" key="1">
    <source>
        <dbReference type="ARBA" id="ARBA00004606"/>
    </source>
</evidence>
<dbReference type="Pfam" id="PF13733">
    <property type="entry name" value="Glyco_transf_7N"/>
    <property type="match status" value="1"/>
</dbReference>
<dbReference type="GO" id="GO:0005975">
    <property type="term" value="P:carbohydrate metabolic process"/>
    <property type="evidence" value="ECO:0007669"/>
    <property type="project" value="InterPro"/>
</dbReference>
<evidence type="ECO:0000256" key="7">
    <source>
        <dbReference type="ARBA" id="ARBA00022968"/>
    </source>
</evidence>
<evidence type="ECO:0000259" key="11">
    <source>
        <dbReference type="Pfam" id="PF02709"/>
    </source>
</evidence>
<dbReference type="AlphaFoldDB" id="A0AAD9PVB2"/>
<comment type="similarity">
    <text evidence="3">Belongs to the glycosyltransferase 7 family.</text>
</comment>
<dbReference type="InterPro" id="IPR029044">
    <property type="entry name" value="Nucleotide-diphossugar_trans"/>
</dbReference>
<name>A0AAD9PVB2_ACRCE</name>
<dbReference type="GO" id="GO:0016020">
    <property type="term" value="C:membrane"/>
    <property type="evidence" value="ECO:0007669"/>
    <property type="project" value="UniProtKB-SubCell"/>
</dbReference>
<dbReference type="GO" id="GO:0008378">
    <property type="term" value="F:galactosyltransferase activity"/>
    <property type="evidence" value="ECO:0007669"/>
    <property type="project" value="TreeGrafter"/>
</dbReference>
<evidence type="ECO:0000259" key="12">
    <source>
        <dbReference type="Pfam" id="PF13733"/>
    </source>
</evidence>
<reference evidence="13" key="1">
    <citation type="journal article" date="2023" name="G3 (Bethesda)">
        <title>Whole genome assembly and annotation of the endangered Caribbean coral Acropora cervicornis.</title>
        <authorList>
            <person name="Selwyn J.D."/>
            <person name="Vollmer S.V."/>
        </authorList>
    </citation>
    <scope>NUCLEOTIDE SEQUENCE</scope>
    <source>
        <strain evidence="13">K2</strain>
    </source>
</reference>
<dbReference type="PANTHER" id="PTHR19300">
    <property type="entry name" value="BETA-1,4-GALACTOSYLTRANSFERASE"/>
    <property type="match status" value="1"/>
</dbReference>
<evidence type="ECO:0000313" key="13">
    <source>
        <dbReference type="EMBL" id="KAK2549553.1"/>
    </source>
</evidence>
<dbReference type="CDD" id="cd00899">
    <property type="entry name" value="b4GalT"/>
    <property type="match status" value="1"/>
</dbReference>
<keyword evidence="5" id="KW-0808">Transferase</keyword>
<keyword evidence="10" id="KW-0325">Glycoprotein</keyword>
<dbReference type="EMBL" id="JARQWQ010000124">
    <property type="protein sequence ID" value="KAK2549553.1"/>
    <property type="molecule type" value="Genomic_DNA"/>
</dbReference>
<comment type="subcellular location">
    <subcellularLocation>
        <location evidence="1">Membrane</location>
        <topology evidence="1">Single-pass type II membrane protein</topology>
    </subcellularLocation>
</comment>
<sequence>MEDVEKQFSNSFGGTIFKGGYWKPGNCQARVKMALIIPFRDRYEQLSIFVHHIHPVLNRQNLEYRIFVIEEAGDTRFNRAMLFNIGFKEALKFDHFECFIFHDVDLIPENDRNEYSCPSSPRHMSVAVDKFNYILPYTNIFGGVGAFTRQHFELVNGFSNKFWGWGGEDDDLFKRINAKGLKLTRPSMQLGRYTMIRMFHKSAQPDEQRFEKLRDSSQRMNHDGLNSLKYTVESITEHLLYTLVTVNLEEAFKTNLR</sequence>
<comment type="pathway">
    <text evidence="2">Protein modification; protein glycosylation.</text>
</comment>
<evidence type="ECO:0000256" key="9">
    <source>
        <dbReference type="ARBA" id="ARBA00023136"/>
    </source>
</evidence>
<dbReference type="Gene3D" id="3.90.550.10">
    <property type="entry name" value="Spore Coat Polysaccharide Biosynthesis Protein SpsA, Chain A"/>
    <property type="match status" value="1"/>
</dbReference>
<evidence type="ECO:0000256" key="8">
    <source>
        <dbReference type="ARBA" id="ARBA00022989"/>
    </source>
</evidence>
<evidence type="ECO:0000256" key="2">
    <source>
        <dbReference type="ARBA" id="ARBA00004922"/>
    </source>
</evidence>
<evidence type="ECO:0000313" key="14">
    <source>
        <dbReference type="Proteomes" id="UP001249851"/>
    </source>
</evidence>
<keyword evidence="4" id="KW-0328">Glycosyltransferase</keyword>
<reference evidence="13" key="2">
    <citation type="journal article" date="2023" name="Science">
        <title>Genomic signatures of disease resistance in endangered staghorn corals.</title>
        <authorList>
            <person name="Vollmer S.V."/>
            <person name="Selwyn J.D."/>
            <person name="Despard B.A."/>
            <person name="Roesel C.L."/>
        </authorList>
    </citation>
    <scope>NUCLEOTIDE SEQUENCE</scope>
    <source>
        <strain evidence="13">K2</strain>
    </source>
</reference>
<evidence type="ECO:0000256" key="10">
    <source>
        <dbReference type="ARBA" id="ARBA00023180"/>
    </source>
</evidence>
<organism evidence="13 14">
    <name type="scientific">Acropora cervicornis</name>
    <name type="common">Staghorn coral</name>
    <dbReference type="NCBI Taxonomy" id="6130"/>
    <lineage>
        <taxon>Eukaryota</taxon>
        <taxon>Metazoa</taxon>
        <taxon>Cnidaria</taxon>
        <taxon>Anthozoa</taxon>
        <taxon>Hexacorallia</taxon>
        <taxon>Scleractinia</taxon>
        <taxon>Astrocoeniina</taxon>
        <taxon>Acroporidae</taxon>
        <taxon>Acropora</taxon>
    </lineage>
</organism>
<evidence type="ECO:0000256" key="4">
    <source>
        <dbReference type="ARBA" id="ARBA00022676"/>
    </source>
</evidence>
<evidence type="ECO:0000256" key="6">
    <source>
        <dbReference type="ARBA" id="ARBA00022692"/>
    </source>
</evidence>
<proteinExistence type="inferred from homology"/>
<accession>A0AAD9PVB2</accession>
<feature type="domain" description="Galactosyltransferase N-terminal" evidence="12">
    <location>
        <begin position="14"/>
        <end position="118"/>
    </location>
</feature>
<keyword evidence="6" id="KW-0812">Transmembrane</keyword>
<keyword evidence="7" id="KW-0735">Signal-anchor</keyword>
<dbReference type="InterPro" id="IPR027995">
    <property type="entry name" value="Galactosyl_T_N"/>
</dbReference>
<comment type="caution">
    <text evidence="13">The sequence shown here is derived from an EMBL/GenBank/DDBJ whole genome shotgun (WGS) entry which is preliminary data.</text>
</comment>
<evidence type="ECO:0000256" key="3">
    <source>
        <dbReference type="ARBA" id="ARBA00005735"/>
    </source>
</evidence>
<dbReference type="InterPro" id="IPR027791">
    <property type="entry name" value="Galactosyl_T_C"/>
</dbReference>
<dbReference type="Proteomes" id="UP001249851">
    <property type="component" value="Unassembled WGS sequence"/>
</dbReference>